<feature type="chain" id="PRO_5025366163" evidence="2">
    <location>
        <begin position="17"/>
        <end position="195"/>
    </location>
</feature>
<dbReference type="Proteomes" id="UP000799437">
    <property type="component" value="Unassembled WGS sequence"/>
</dbReference>
<dbReference type="EMBL" id="ML996565">
    <property type="protein sequence ID" value="KAF2763175.1"/>
    <property type="molecule type" value="Genomic_DNA"/>
</dbReference>
<dbReference type="OrthoDB" id="2140240at2759"/>
<feature type="region of interest" description="Disordered" evidence="1">
    <location>
        <begin position="28"/>
        <end position="83"/>
    </location>
</feature>
<keyword evidence="2" id="KW-0732">Signal</keyword>
<feature type="compositionally biased region" description="Low complexity" evidence="1">
    <location>
        <begin position="53"/>
        <end position="78"/>
    </location>
</feature>
<proteinExistence type="predicted"/>
<evidence type="ECO:0000313" key="4">
    <source>
        <dbReference type="Proteomes" id="UP000799437"/>
    </source>
</evidence>
<evidence type="ECO:0000313" key="3">
    <source>
        <dbReference type="EMBL" id="KAF2763175.1"/>
    </source>
</evidence>
<dbReference type="RefSeq" id="XP_033605626.1">
    <property type="nucleotide sequence ID" value="XM_033743110.1"/>
</dbReference>
<sequence length="195" mass="19830">MRLAIVLTALAITVAAIPAPRRGRPLLFNDFGTTAPPQNTPPVGVDNPQNGVDAQDTNNDANAQNAAANDQQPPKNNNNGGGTIDLALIPDFGITAGNPLPGTSDCIGSVPGVPIPCTCPPSKEAFAAKLQEFLAAGQTPAGAAVSFPAGNSKQDQIVRIDTALVTLQSFTGQPGVGCPASSTTLLEQKRALQQG</sequence>
<name>A0A6A6WLU7_9PEZI</name>
<keyword evidence="4" id="KW-1185">Reference proteome</keyword>
<dbReference type="GeneID" id="54484164"/>
<dbReference type="AlphaFoldDB" id="A0A6A6WLU7"/>
<reference evidence="3" key="1">
    <citation type="journal article" date="2020" name="Stud. Mycol.">
        <title>101 Dothideomycetes genomes: a test case for predicting lifestyles and emergence of pathogens.</title>
        <authorList>
            <person name="Haridas S."/>
            <person name="Albert R."/>
            <person name="Binder M."/>
            <person name="Bloem J."/>
            <person name="Labutti K."/>
            <person name="Salamov A."/>
            <person name="Andreopoulos B."/>
            <person name="Baker S."/>
            <person name="Barry K."/>
            <person name="Bills G."/>
            <person name="Bluhm B."/>
            <person name="Cannon C."/>
            <person name="Castanera R."/>
            <person name="Culley D."/>
            <person name="Daum C."/>
            <person name="Ezra D."/>
            <person name="Gonzalez J."/>
            <person name="Henrissat B."/>
            <person name="Kuo A."/>
            <person name="Liang C."/>
            <person name="Lipzen A."/>
            <person name="Lutzoni F."/>
            <person name="Magnuson J."/>
            <person name="Mondo S."/>
            <person name="Nolan M."/>
            <person name="Ohm R."/>
            <person name="Pangilinan J."/>
            <person name="Park H.-J."/>
            <person name="Ramirez L."/>
            <person name="Alfaro M."/>
            <person name="Sun H."/>
            <person name="Tritt A."/>
            <person name="Yoshinaga Y."/>
            <person name="Zwiers L.-H."/>
            <person name="Turgeon B."/>
            <person name="Goodwin S."/>
            <person name="Spatafora J."/>
            <person name="Crous P."/>
            <person name="Grigoriev I."/>
        </authorList>
    </citation>
    <scope>NUCLEOTIDE SEQUENCE</scope>
    <source>
        <strain evidence="3">CBS 121739</strain>
    </source>
</reference>
<gene>
    <name evidence="3" type="ORF">EJ05DRAFT_472094</name>
</gene>
<protein>
    <submittedName>
        <fullName evidence="3">Uncharacterized protein</fullName>
    </submittedName>
</protein>
<evidence type="ECO:0000256" key="2">
    <source>
        <dbReference type="SAM" id="SignalP"/>
    </source>
</evidence>
<accession>A0A6A6WLU7</accession>
<evidence type="ECO:0000256" key="1">
    <source>
        <dbReference type="SAM" id="MobiDB-lite"/>
    </source>
</evidence>
<organism evidence="3 4">
    <name type="scientific">Pseudovirgaria hyperparasitica</name>
    <dbReference type="NCBI Taxonomy" id="470096"/>
    <lineage>
        <taxon>Eukaryota</taxon>
        <taxon>Fungi</taxon>
        <taxon>Dikarya</taxon>
        <taxon>Ascomycota</taxon>
        <taxon>Pezizomycotina</taxon>
        <taxon>Dothideomycetes</taxon>
        <taxon>Dothideomycetes incertae sedis</taxon>
        <taxon>Acrospermales</taxon>
        <taxon>Acrospermaceae</taxon>
        <taxon>Pseudovirgaria</taxon>
    </lineage>
</organism>
<feature type="signal peptide" evidence="2">
    <location>
        <begin position="1"/>
        <end position="16"/>
    </location>
</feature>